<accession>A0ABZ1F5S8</accession>
<protein>
    <submittedName>
        <fullName evidence="1">Uncharacterized protein</fullName>
    </submittedName>
</protein>
<evidence type="ECO:0000313" key="2">
    <source>
        <dbReference type="Proteomes" id="UP001356428"/>
    </source>
</evidence>
<keyword evidence="2" id="KW-1185">Reference proteome</keyword>
<organism evidence="1 2">
    <name type="scientific">Streptomyces cyaneofuscatus</name>
    <dbReference type="NCBI Taxonomy" id="66883"/>
    <lineage>
        <taxon>Bacteria</taxon>
        <taxon>Bacillati</taxon>
        <taxon>Actinomycetota</taxon>
        <taxon>Actinomycetes</taxon>
        <taxon>Kitasatosporales</taxon>
        <taxon>Streptomycetaceae</taxon>
        <taxon>Streptomyces</taxon>
    </lineage>
</organism>
<reference evidence="1 2" key="1">
    <citation type="submission" date="2022-10" db="EMBL/GenBank/DDBJ databases">
        <title>The complete genomes of actinobacterial strains from the NBC collection.</title>
        <authorList>
            <person name="Joergensen T.S."/>
            <person name="Alvarez Arevalo M."/>
            <person name="Sterndorff E.B."/>
            <person name="Faurdal D."/>
            <person name="Vuksanovic O."/>
            <person name="Mourched A.-S."/>
            <person name="Charusanti P."/>
            <person name="Shaw S."/>
            <person name="Blin K."/>
            <person name="Weber T."/>
        </authorList>
    </citation>
    <scope>NUCLEOTIDE SEQUENCE [LARGE SCALE GENOMIC DNA]</scope>
    <source>
        <strain evidence="1 2">NBC 01792</strain>
    </source>
</reference>
<gene>
    <name evidence="1" type="ORF">OG849_32880</name>
</gene>
<dbReference type="EMBL" id="CP109083">
    <property type="protein sequence ID" value="WSB11722.1"/>
    <property type="molecule type" value="Genomic_DNA"/>
</dbReference>
<proteinExistence type="predicted"/>
<dbReference type="RefSeq" id="WP_326702333.1">
    <property type="nucleotide sequence ID" value="NZ_CP109083.1"/>
</dbReference>
<name>A0ABZ1F5S8_9ACTN</name>
<dbReference type="Proteomes" id="UP001356428">
    <property type="component" value="Chromosome"/>
</dbReference>
<evidence type="ECO:0000313" key="1">
    <source>
        <dbReference type="EMBL" id="WSB11722.1"/>
    </source>
</evidence>
<sequence length="260" mass="28593">MSASLRVAAAHRPLDLGGRIVTAEVVTDVADLTLDGTAIVVNTGMRDAWVGADPRKPLPPLHSAQLTDVRVGAADSLVVLRTSEDAAERVSEIVTEPGWHLLGDLLGDDLDVTGGVPFDRATPLWKGPQADLGRMDLAPAQLLRETAEASPPVPFEVRVNLWFAPAGTDCFIHNAHDFIEVHTQVLGTGRMQKFARQDQATRYEDQVMSPGWTTPHPFCATRPDGSFHYPWHQYRADTDCVWLAVEYHRVTEPTTTEESR</sequence>